<protein>
    <recommendedName>
        <fullName evidence="4">F-box domain-containing protein</fullName>
    </recommendedName>
</protein>
<feature type="region of interest" description="Disordered" evidence="1">
    <location>
        <begin position="1"/>
        <end position="25"/>
    </location>
</feature>
<keyword evidence="3" id="KW-1185">Reference proteome</keyword>
<reference evidence="2" key="1">
    <citation type="journal article" date="2020" name="Stud. Mycol.">
        <title>101 Dothideomycetes genomes: a test case for predicting lifestyles and emergence of pathogens.</title>
        <authorList>
            <person name="Haridas S."/>
            <person name="Albert R."/>
            <person name="Binder M."/>
            <person name="Bloem J."/>
            <person name="Labutti K."/>
            <person name="Salamov A."/>
            <person name="Andreopoulos B."/>
            <person name="Baker S."/>
            <person name="Barry K."/>
            <person name="Bills G."/>
            <person name="Bluhm B."/>
            <person name="Cannon C."/>
            <person name="Castanera R."/>
            <person name="Culley D."/>
            <person name="Daum C."/>
            <person name="Ezra D."/>
            <person name="Gonzalez J."/>
            <person name="Henrissat B."/>
            <person name="Kuo A."/>
            <person name="Liang C."/>
            <person name="Lipzen A."/>
            <person name="Lutzoni F."/>
            <person name="Magnuson J."/>
            <person name="Mondo S."/>
            <person name="Nolan M."/>
            <person name="Ohm R."/>
            <person name="Pangilinan J."/>
            <person name="Park H.-J."/>
            <person name="Ramirez L."/>
            <person name="Alfaro M."/>
            <person name="Sun H."/>
            <person name="Tritt A."/>
            <person name="Yoshinaga Y."/>
            <person name="Zwiers L.-H."/>
            <person name="Turgeon B."/>
            <person name="Goodwin S."/>
            <person name="Spatafora J."/>
            <person name="Crous P."/>
            <person name="Grigoriev I."/>
        </authorList>
    </citation>
    <scope>NUCLEOTIDE SEQUENCE</scope>
    <source>
        <strain evidence="2">CBS 109.77</strain>
    </source>
</reference>
<dbReference type="AlphaFoldDB" id="A0A6A6XFG1"/>
<dbReference type="Proteomes" id="UP000799757">
    <property type="component" value="Unassembled WGS sequence"/>
</dbReference>
<organism evidence="2 3">
    <name type="scientific">Melanomma pulvis-pyrius CBS 109.77</name>
    <dbReference type="NCBI Taxonomy" id="1314802"/>
    <lineage>
        <taxon>Eukaryota</taxon>
        <taxon>Fungi</taxon>
        <taxon>Dikarya</taxon>
        <taxon>Ascomycota</taxon>
        <taxon>Pezizomycotina</taxon>
        <taxon>Dothideomycetes</taxon>
        <taxon>Pleosporomycetidae</taxon>
        <taxon>Pleosporales</taxon>
        <taxon>Melanommataceae</taxon>
        <taxon>Melanomma</taxon>
    </lineage>
</organism>
<dbReference type="EMBL" id="MU001866">
    <property type="protein sequence ID" value="KAF2795186.1"/>
    <property type="molecule type" value="Genomic_DNA"/>
</dbReference>
<evidence type="ECO:0000256" key="1">
    <source>
        <dbReference type="SAM" id="MobiDB-lite"/>
    </source>
</evidence>
<evidence type="ECO:0000313" key="3">
    <source>
        <dbReference type="Proteomes" id="UP000799757"/>
    </source>
</evidence>
<gene>
    <name evidence="2" type="ORF">K505DRAFT_382660</name>
</gene>
<accession>A0A6A6XFG1</accession>
<evidence type="ECO:0008006" key="4">
    <source>
        <dbReference type="Google" id="ProtNLM"/>
    </source>
</evidence>
<evidence type="ECO:0000313" key="2">
    <source>
        <dbReference type="EMBL" id="KAF2795186.1"/>
    </source>
</evidence>
<name>A0A6A6XFG1_9PLEO</name>
<proteinExistence type="predicted"/>
<sequence>MTLTDQHRSTVPQPASDPPNLPLDVSDDAKPVTCYILAKIDEVYFKEVNEVHAKRALVLINSKWWIEIGRAASPPLTSSPSLSRYKGSTSWYDLPPELHLRVFEYCLHFKNFVNWRNHSIHLRRVLKSMLLVNKMFYNEAVKIYYSKNYFEIRTGCLSRETFMNPAPAMRSLIRNLTLRLDLQNGLSTHTRDGFYWLLDTSLQWQYTYTGIQHLTIVLRFRFGTSIREDCTYFIKELPRFLHAFEDRHSIIRPDQANIVTRHINCGDWETELSDSQDRECPNQCARKTAEAVRDLVLT</sequence>